<dbReference type="AlphaFoldDB" id="A0A916X7D2"/>
<comment type="caution">
    <text evidence="3">The sequence shown here is derived from an EMBL/GenBank/DDBJ whole genome shotgun (WGS) entry which is preliminary data.</text>
</comment>
<dbReference type="Pfam" id="PF18935">
    <property type="entry name" value="DUF5683"/>
    <property type="match status" value="1"/>
</dbReference>
<feature type="chain" id="PRO_5036758998" description="DUF5683 domain-containing protein" evidence="1">
    <location>
        <begin position="21"/>
        <end position="207"/>
    </location>
</feature>
<evidence type="ECO:0000313" key="4">
    <source>
        <dbReference type="Proteomes" id="UP000651668"/>
    </source>
</evidence>
<dbReference type="Proteomes" id="UP000651668">
    <property type="component" value="Unassembled WGS sequence"/>
</dbReference>
<name>A0A916X7D2_9SPHI</name>
<accession>A0A916X7D2</accession>
<dbReference type="InterPro" id="IPR043738">
    <property type="entry name" value="DUF5683"/>
</dbReference>
<feature type="domain" description="DUF5683" evidence="2">
    <location>
        <begin position="52"/>
        <end position="206"/>
    </location>
</feature>
<feature type="signal peptide" evidence="1">
    <location>
        <begin position="1"/>
        <end position="20"/>
    </location>
</feature>
<sequence>MSRQIWLIYFLVLASFTVQAQDPITIKADSSGAKVARVDTLNSNYVNVGKVAARRAIIRSAIIPGWGQFGNGLNVYRGIKIAAIYTGATLLTMSYIDNNNKYNEFLAELRDRQANGGRSVVGSPYFDVQTAGLTAAKDTYRRNREVVIFSMIGLYGLQVVEAYVDARLKYFDVGDDLAIRIKPSVISSGTMLGYQSFVPAIKVSFKL</sequence>
<keyword evidence="4" id="KW-1185">Reference proteome</keyword>
<reference evidence="3" key="1">
    <citation type="journal article" date="2014" name="Int. J. Syst. Evol. Microbiol.">
        <title>Complete genome sequence of Corynebacterium casei LMG S-19264T (=DSM 44701T), isolated from a smear-ripened cheese.</title>
        <authorList>
            <consortium name="US DOE Joint Genome Institute (JGI-PGF)"/>
            <person name="Walter F."/>
            <person name="Albersmeier A."/>
            <person name="Kalinowski J."/>
            <person name="Ruckert C."/>
        </authorList>
    </citation>
    <scope>NUCLEOTIDE SEQUENCE</scope>
    <source>
        <strain evidence="3">CGMCC 1.15343</strain>
    </source>
</reference>
<reference evidence="3" key="2">
    <citation type="submission" date="2020-09" db="EMBL/GenBank/DDBJ databases">
        <authorList>
            <person name="Sun Q."/>
            <person name="Zhou Y."/>
        </authorList>
    </citation>
    <scope>NUCLEOTIDE SEQUENCE</scope>
    <source>
        <strain evidence="3">CGMCC 1.15343</strain>
    </source>
</reference>
<evidence type="ECO:0000259" key="2">
    <source>
        <dbReference type="Pfam" id="PF18935"/>
    </source>
</evidence>
<evidence type="ECO:0000256" key="1">
    <source>
        <dbReference type="SAM" id="SignalP"/>
    </source>
</evidence>
<organism evidence="3 4">
    <name type="scientific">Pedobacter quisquiliarum</name>
    <dbReference type="NCBI Taxonomy" id="1834438"/>
    <lineage>
        <taxon>Bacteria</taxon>
        <taxon>Pseudomonadati</taxon>
        <taxon>Bacteroidota</taxon>
        <taxon>Sphingobacteriia</taxon>
        <taxon>Sphingobacteriales</taxon>
        <taxon>Sphingobacteriaceae</taxon>
        <taxon>Pedobacter</taxon>
    </lineage>
</organism>
<dbReference type="RefSeq" id="WP_188624808.1">
    <property type="nucleotide sequence ID" value="NZ_BMIL01000001.1"/>
</dbReference>
<evidence type="ECO:0000313" key="3">
    <source>
        <dbReference type="EMBL" id="GGC50984.1"/>
    </source>
</evidence>
<protein>
    <recommendedName>
        <fullName evidence="2">DUF5683 domain-containing protein</fullName>
    </recommendedName>
</protein>
<gene>
    <name evidence="3" type="ORF">GCM10011387_00440</name>
</gene>
<dbReference type="EMBL" id="BMIL01000001">
    <property type="protein sequence ID" value="GGC50984.1"/>
    <property type="molecule type" value="Genomic_DNA"/>
</dbReference>
<keyword evidence="1" id="KW-0732">Signal</keyword>
<proteinExistence type="predicted"/>